<evidence type="ECO:0000256" key="3">
    <source>
        <dbReference type="ARBA" id="ARBA00012552"/>
    </source>
</evidence>
<organism evidence="16 17">
    <name type="scientific">Paramuricea clavata</name>
    <name type="common">Red gorgonian</name>
    <name type="synonym">Violescent sea-whip</name>
    <dbReference type="NCBI Taxonomy" id="317549"/>
    <lineage>
        <taxon>Eukaryota</taxon>
        <taxon>Metazoa</taxon>
        <taxon>Cnidaria</taxon>
        <taxon>Anthozoa</taxon>
        <taxon>Octocorallia</taxon>
        <taxon>Malacalcyonacea</taxon>
        <taxon>Plexauridae</taxon>
        <taxon>Paramuricea</taxon>
    </lineage>
</organism>
<dbReference type="Gene3D" id="1.20.1320.30">
    <property type="match status" value="2"/>
</dbReference>
<dbReference type="Pfam" id="PF18119">
    <property type="entry name" value="RIG-I_C"/>
    <property type="match status" value="2"/>
</dbReference>
<dbReference type="InterPro" id="IPR051363">
    <property type="entry name" value="RLR_Helicase"/>
</dbReference>
<proteinExistence type="inferred from homology"/>
<keyword evidence="13" id="KW-0694">RNA-binding</keyword>
<dbReference type="EC" id="3.6.4.13" evidence="3"/>
<dbReference type="InterPro" id="IPR027417">
    <property type="entry name" value="P-loop_NTPase"/>
</dbReference>
<evidence type="ECO:0000256" key="7">
    <source>
        <dbReference type="ARBA" id="ARBA00022741"/>
    </source>
</evidence>
<evidence type="ECO:0000256" key="5">
    <source>
        <dbReference type="ARBA" id="ARBA00022588"/>
    </source>
</evidence>
<dbReference type="SMART" id="SM00490">
    <property type="entry name" value="HELICc"/>
    <property type="match status" value="2"/>
</dbReference>
<evidence type="ECO:0000256" key="13">
    <source>
        <dbReference type="ARBA" id="ARBA00022884"/>
    </source>
</evidence>
<keyword evidence="5" id="KW-0399">Innate immunity</keyword>
<evidence type="ECO:0000313" key="16">
    <source>
        <dbReference type="EMBL" id="CAB4007921.1"/>
    </source>
</evidence>
<dbReference type="Gene3D" id="3.40.50.300">
    <property type="entry name" value="P-loop containing nucleotide triphosphate hydrolases"/>
    <property type="match status" value="3"/>
</dbReference>
<keyword evidence="7" id="KW-0547">Nucleotide-binding</keyword>
<accession>A0A6S7IQ91</accession>
<dbReference type="InterPro" id="IPR006935">
    <property type="entry name" value="Helicase/UvrB_N"/>
</dbReference>
<dbReference type="GO" id="GO:0003724">
    <property type="term" value="F:RNA helicase activity"/>
    <property type="evidence" value="ECO:0007669"/>
    <property type="project" value="UniProtKB-EC"/>
</dbReference>
<sequence>MKEVKGFCENYMISHSADAVELRKHFGDFLDENIQQYVNLVKTTCSDETPLIFIFRLSDLDAANSFWKNFNEGDLKSTIKAKLQSFGNEKNCFKNKDIKFDIAIDEDDFQKVHHTLKNPKECQVLVDGMEKQELKLRDYQIELVQPALEGKNTIICAPTGRGKTFVAMEAIKHRMTQPDPRYIAFIVNTVSLVEQQQSCLERYLPESVVVSSVCGSNPDVSLPNVLEGTHVVVLTAQVLVNSLKKDKQASEQAAAVEKEKEISISQFSLLVFDECHHTTKEHPYNEIMRWYMKEKFEVSSSNLPQIIGLSASLGIGTGNSGCGTRAEQYIMGLCANLDVHELQVHVEEEATTTKITPISRDYINVFQKTIKDVMTEIEKMMSSVDIHEHQYGSQPYENWVVNQLKENLGRDMLTCLEHLKFYNSSLMINDEVRSEDALRYLRENIEQPQESTEVENKPRKLTEMEFKLRELKDKATAVIRQGFEVSQLNPGLRMLQERLLEKLSCRGENGFESKGIIFVSTRFVAEALVDWLGKSQALKNLVKRPTSVIGCGQRNGKAGMAKASQDREIKNFREGDCNVIVATSVLVEGIDIPKCNFVINYGMPGNEITLMQARGRVRANMPDDWQYDIIVSREQVMIKERDLRKEKLMKETIAKVKRKSKEDFKKAVEKRQKELYDNYLKNLAKQGSSQASPVPDDLDFHCFRCDAFACKAKHIKKFHETNHIVPNYGANLHNVVFKEVSDSKTIPGGFNKTGKTYCKTCNHDWGNRARNDYGEFPLVKVSSFRVRKSSGESMVYKKWKEFPYELDTFDPENDVDVYEEEQDTTTKITPIPRDYINVFQKTIKDVMTEIEKMISSVDKHDHQYGSQPYENWVVTQLKENLGRDILTCLEQLKFYNSSLMINDEIRSEDALRYLRENIQSKESTEVEIKLRELKDNATAVIKQGLEVSQPNPGLRMLEERLHEKLSCGAENGLESKGIIFVRTRFVADALVKWLENSQALKNLVKNPTSVIGCGQRNGKVGLAKASQDREIKNFREGECNVIVATSVLVEGIDIPKCNFAINYGMPGNEITFMQARGRVRANEPKDWQYYIIVPRDQVMIKERDLRKEKLMKETITKVKRMSKEDFEKKVENRQKKAYKEYLESLAKRGSSQASPVPDDLDFHCKRCGAFACKAKHIKTVHVTNHIVPNYEVNLHNVAFKEVSSCSKTIPGGFNKTGKTYCKMCDQDWGNRSRNEYGEFPLLKIANFRIKTSSGKSMVYSNWKDFPYKLNTFDPAESDVDVLN</sequence>
<evidence type="ECO:0000256" key="4">
    <source>
        <dbReference type="ARBA" id="ARBA00022490"/>
    </source>
</evidence>
<evidence type="ECO:0000256" key="11">
    <source>
        <dbReference type="ARBA" id="ARBA00022840"/>
    </source>
</evidence>
<keyword evidence="12" id="KW-0391">Immunity</keyword>
<keyword evidence="11" id="KW-0067">ATP-binding</keyword>
<evidence type="ECO:0000256" key="14">
    <source>
        <dbReference type="ARBA" id="ARBA00023118"/>
    </source>
</evidence>
<dbReference type="Pfam" id="PF04851">
    <property type="entry name" value="ResIII"/>
    <property type="match status" value="1"/>
</dbReference>
<dbReference type="GO" id="GO:0003723">
    <property type="term" value="F:RNA binding"/>
    <property type="evidence" value="ECO:0007669"/>
    <property type="project" value="UniProtKB-KW"/>
</dbReference>
<comment type="subcellular location">
    <subcellularLocation>
        <location evidence="1">Cytoplasm</location>
    </subcellularLocation>
</comment>
<keyword evidence="6" id="KW-0479">Metal-binding</keyword>
<dbReference type="EMBL" id="CACRXK020005958">
    <property type="protein sequence ID" value="CAB4007921.1"/>
    <property type="molecule type" value="Genomic_DNA"/>
</dbReference>
<comment type="similarity">
    <text evidence="2">Belongs to the helicase family. RLR subfamily.</text>
</comment>
<dbReference type="GO" id="GO:0005737">
    <property type="term" value="C:cytoplasm"/>
    <property type="evidence" value="ECO:0007669"/>
    <property type="project" value="UniProtKB-SubCell"/>
</dbReference>
<dbReference type="GO" id="GO:0045087">
    <property type="term" value="P:innate immune response"/>
    <property type="evidence" value="ECO:0007669"/>
    <property type="project" value="UniProtKB-KW"/>
</dbReference>
<evidence type="ECO:0000256" key="9">
    <source>
        <dbReference type="ARBA" id="ARBA00022806"/>
    </source>
</evidence>
<evidence type="ECO:0000256" key="15">
    <source>
        <dbReference type="ARBA" id="ARBA00049390"/>
    </source>
</evidence>
<evidence type="ECO:0000256" key="12">
    <source>
        <dbReference type="ARBA" id="ARBA00022859"/>
    </source>
</evidence>
<dbReference type="GO" id="GO:0005524">
    <property type="term" value="F:ATP binding"/>
    <property type="evidence" value="ECO:0007669"/>
    <property type="project" value="UniProtKB-KW"/>
</dbReference>
<dbReference type="InterPro" id="IPR001650">
    <property type="entry name" value="Helicase_C-like"/>
</dbReference>
<dbReference type="Pfam" id="PF00271">
    <property type="entry name" value="Helicase_C"/>
    <property type="match status" value="2"/>
</dbReference>
<dbReference type="PROSITE" id="PS51789">
    <property type="entry name" value="RLR_CTR"/>
    <property type="match status" value="2"/>
</dbReference>
<comment type="catalytic activity">
    <reaction evidence="15">
        <text>ATP + H2O = ADP + phosphate + H(+)</text>
        <dbReference type="Rhea" id="RHEA:13065"/>
        <dbReference type="ChEBI" id="CHEBI:15377"/>
        <dbReference type="ChEBI" id="CHEBI:15378"/>
        <dbReference type="ChEBI" id="CHEBI:30616"/>
        <dbReference type="ChEBI" id="CHEBI:43474"/>
        <dbReference type="ChEBI" id="CHEBI:456216"/>
        <dbReference type="EC" id="3.6.4.13"/>
    </reaction>
    <physiologicalReaction direction="left-to-right" evidence="15">
        <dbReference type="Rhea" id="RHEA:13066"/>
    </physiologicalReaction>
</comment>
<dbReference type="PROSITE" id="PS51192">
    <property type="entry name" value="HELICASE_ATP_BIND_1"/>
    <property type="match status" value="1"/>
</dbReference>
<evidence type="ECO:0000256" key="6">
    <source>
        <dbReference type="ARBA" id="ARBA00022723"/>
    </source>
</evidence>
<keyword evidence="9 16" id="KW-0347">Helicase</keyword>
<dbReference type="Pfam" id="PF11648">
    <property type="entry name" value="RIG-I_C-RD"/>
    <property type="match status" value="2"/>
</dbReference>
<dbReference type="Gene3D" id="2.170.150.30">
    <property type="entry name" value="RIG-I-like receptor, C-terminal regulatory domain"/>
    <property type="match status" value="2"/>
</dbReference>
<dbReference type="SUPFAM" id="SSF52540">
    <property type="entry name" value="P-loop containing nucleoside triphosphate hydrolases"/>
    <property type="match status" value="2"/>
</dbReference>
<keyword evidence="14" id="KW-0051">Antiviral defense</keyword>
<evidence type="ECO:0000256" key="2">
    <source>
        <dbReference type="ARBA" id="ARBA00006866"/>
    </source>
</evidence>
<comment type="caution">
    <text evidence="16">The sequence shown here is derived from an EMBL/GenBank/DDBJ whole genome shotgun (WGS) entry which is preliminary data.</text>
</comment>
<dbReference type="SMART" id="SM00487">
    <property type="entry name" value="DEXDc"/>
    <property type="match status" value="1"/>
</dbReference>
<dbReference type="OrthoDB" id="416741at2759"/>
<dbReference type="InterPro" id="IPR014001">
    <property type="entry name" value="Helicase_ATP-bd"/>
</dbReference>
<dbReference type="InterPro" id="IPR038557">
    <property type="entry name" value="RLR_C_sf"/>
</dbReference>
<evidence type="ECO:0000256" key="1">
    <source>
        <dbReference type="ARBA" id="ARBA00004496"/>
    </source>
</evidence>
<evidence type="ECO:0000256" key="8">
    <source>
        <dbReference type="ARBA" id="ARBA00022801"/>
    </source>
</evidence>
<dbReference type="Proteomes" id="UP001152795">
    <property type="component" value="Unassembled WGS sequence"/>
</dbReference>
<dbReference type="InterPro" id="IPR041204">
    <property type="entry name" value="RIG-I-like_C"/>
</dbReference>
<dbReference type="GO" id="GO:0046872">
    <property type="term" value="F:metal ion binding"/>
    <property type="evidence" value="ECO:0007669"/>
    <property type="project" value="UniProtKB-KW"/>
</dbReference>
<protein>
    <recommendedName>
        <fullName evidence="3">RNA helicase</fullName>
        <ecNumber evidence="3">3.6.4.13</ecNumber>
    </recommendedName>
</protein>
<dbReference type="GO" id="GO:0016787">
    <property type="term" value="F:hydrolase activity"/>
    <property type="evidence" value="ECO:0007669"/>
    <property type="project" value="UniProtKB-KW"/>
</dbReference>
<reference evidence="16" key="1">
    <citation type="submission" date="2020-04" db="EMBL/GenBank/DDBJ databases">
        <authorList>
            <person name="Alioto T."/>
            <person name="Alioto T."/>
            <person name="Gomez Garrido J."/>
        </authorList>
    </citation>
    <scope>NUCLEOTIDE SEQUENCE</scope>
    <source>
        <strain evidence="16">A484AB</strain>
    </source>
</reference>
<keyword evidence="10" id="KW-0862">Zinc</keyword>
<dbReference type="GO" id="GO:0051607">
    <property type="term" value="P:defense response to virus"/>
    <property type="evidence" value="ECO:0007669"/>
    <property type="project" value="UniProtKB-KW"/>
</dbReference>
<evidence type="ECO:0000256" key="10">
    <source>
        <dbReference type="ARBA" id="ARBA00022833"/>
    </source>
</evidence>
<evidence type="ECO:0000313" key="17">
    <source>
        <dbReference type="Proteomes" id="UP001152795"/>
    </source>
</evidence>
<keyword evidence="17" id="KW-1185">Reference proteome</keyword>
<name>A0A6S7IQ91_PARCT</name>
<dbReference type="PANTHER" id="PTHR14074:SF16">
    <property type="entry name" value="ANTIVIRAL INNATE IMMUNE RESPONSE RECEPTOR RIG-I"/>
    <property type="match status" value="1"/>
</dbReference>
<dbReference type="GO" id="GO:0003677">
    <property type="term" value="F:DNA binding"/>
    <property type="evidence" value="ECO:0007669"/>
    <property type="project" value="InterPro"/>
</dbReference>
<keyword evidence="8" id="KW-0378">Hydrolase</keyword>
<gene>
    <name evidence="16" type="ORF">PACLA_8A075354</name>
</gene>
<dbReference type="InterPro" id="IPR021673">
    <property type="entry name" value="RLR_CTR"/>
</dbReference>
<dbReference type="PROSITE" id="PS51194">
    <property type="entry name" value="HELICASE_CTER"/>
    <property type="match status" value="2"/>
</dbReference>
<dbReference type="PANTHER" id="PTHR14074">
    <property type="entry name" value="HELICASE WITH DEATH DOMAIN-RELATED"/>
    <property type="match status" value="1"/>
</dbReference>
<keyword evidence="4" id="KW-0963">Cytoplasm</keyword>